<accession>A0A7V7VQN3</accession>
<feature type="region of interest" description="Disordered" evidence="1">
    <location>
        <begin position="1"/>
        <end position="38"/>
    </location>
</feature>
<evidence type="ECO:0008006" key="4">
    <source>
        <dbReference type="Google" id="ProtNLM"/>
    </source>
</evidence>
<reference evidence="2 3" key="1">
    <citation type="submission" date="2019-09" db="EMBL/GenBank/DDBJ databases">
        <title>Taxonomic organization of the family Brucellaceae based on a phylogenomic approach.</title>
        <authorList>
            <person name="Leclercq S."/>
            <person name="Cloeckaert A."/>
            <person name="Zygmunt M.S."/>
        </authorList>
    </citation>
    <scope>NUCLEOTIDE SEQUENCE [LARGE SCALE GENOMIC DNA]</scope>
    <source>
        <strain evidence="2 3">TA93</strain>
    </source>
</reference>
<evidence type="ECO:0000256" key="1">
    <source>
        <dbReference type="SAM" id="MobiDB-lite"/>
    </source>
</evidence>
<dbReference type="AlphaFoldDB" id="A0A7V7VQN3"/>
<gene>
    <name evidence="2" type="ORF">F9K94_22635</name>
</gene>
<name>A0A7V7VQN3_9HYPH</name>
<protein>
    <recommendedName>
        <fullName evidence="4">Stability/partitioning determinant</fullName>
    </recommendedName>
</protein>
<dbReference type="EMBL" id="WBVY01000009">
    <property type="protein sequence ID" value="KAB2654866.1"/>
    <property type="molecule type" value="Genomic_DNA"/>
</dbReference>
<comment type="caution">
    <text evidence="2">The sequence shown here is derived from an EMBL/GenBank/DDBJ whole genome shotgun (WGS) entry which is preliminary data.</text>
</comment>
<evidence type="ECO:0000313" key="3">
    <source>
        <dbReference type="Proteomes" id="UP000460650"/>
    </source>
</evidence>
<sequence length="105" mass="11786">MTAKNNDLGFGAKPKVDISGFKPTPIVEQPDPDREDRAERAAEKVGFVSREPVTRVERVRRQSEPQDSAYVRGPVSMINRFKQYCNDTGLSYGEALDELMKRAGI</sequence>
<dbReference type="Proteomes" id="UP000460650">
    <property type="component" value="Unassembled WGS sequence"/>
</dbReference>
<dbReference type="RefSeq" id="WP_151648798.1">
    <property type="nucleotide sequence ID" value="NZ_WBVY01000009.1"/>
</dbReference>
<organism evidence="2 3">
    <name type="scientific">Brucella tritici</name>
    <dbReference type="NCBI Taxonomy" id="94626"/>
    <lineage>
        <taxon>Bacteria</taxon>
        <taxon>Pseudomonadati</taxon>
        <taxon>Pseudomonadota</taxon>
        <taxon>Alphaproteobacteria</taxon>
        <taxon>Hyphomicrobiales</taxon>
        <taxon>Brucellaceae</taxon>
        <taxon>Brucella/Ochrobactrum group</taxon>
        <taxon>Brucella</taxon>
    </lineage>
</organism>
<evidence type="ECO:0000313" key="2">
    <source>
        <dbReference type="EMBL" id="KAB2654866.1"/>
    </source>
</evidence>
<proteinExistence type="predicted"/>